<keyword evidence="2" id="KW-0067">ATP-binding</keyword>
<dbReference type="PROSITE" id="PS00109">
    <property type="entry name" value="PROTEIN_KINASE_TYR"/>
    <property type="match status" value="1"/>
</dbReference>
<keyword evidence="5" id="KW-1185">Reference proteome</keyword>
<organism evidence="4 5">
    <name type="scientific">Theobroma cacao</name>
    <name type="common">Cacao</name>
    <name type="synonym">Cocoa</name>
    <dbReference type="NCBI Taxonomy" id="3641"/>
    <lineage>
        <taxon>Eukaryota</taxon>
        <taxon>Viridiplantae</taxon>
        <taxon>Streptophyta</taxon>
        <taxon>Embryophyta</taxon>
        <taxon>Tracheophyta</taxon>
        <taxon>Spermatophyta</taxon>
        <taxon>Magnoliopsida</taxon>
        <taxon>eudicotyledons</taxon>
        <taxon>Gunneridae</taxon>
        <taxon>Pentapetalae</taxon>
        <taxon>rosids</taxon>
        <taxon>malvids</taxon>
        <taxon>Malvales</taxon>
        <taxon>Malvaceae</taxon>
        <taxon>Byttnerioideae</taxon>
        <taxon>Theobroma</taxon>
    </lineage>
</organism>
<dbReference type="HOGENOM" id="CLU_485218_0_0_1"/>
<proteinExistence type="predicted"/>
<dbReference type="Proteomes" id="UP000026915">
    <property type="component" value="Chromosome 5"/>
</dbReference>
<dbReference type="Pfam" id="PF00069">
    <property type="entry name" value="Pkinase"/>
    <property type="match status" value="1"/>
</dbReference>
<dbReference type="InterPro" id="IPR001245">
    <property type="entry name" value="Ser-Thr/Tyr_kinase_cat_dom"/>
</dbReference>
<evidence type="ECO:0000313" key="5">
    <source>
        <dbReference type="Proteomes" id="UP000026915"/>
    </source>
</evidence>
<dbReference type="STRING" id="3641.A0A061EZD7"/>
<name>A0A061EZD7_THECC</name>
<evidence type="ECO:0000256" key="1">
    <source>
        <dbReference type="ARBA" id="ARBA00022741"/>
    </source>
</evidence>
<dbReference type="InterPro" id="IPR000719">
    <property type="entry name" value="Prot_kinase_dom"/>
</dbReference>
<dbReference type="GO" id="GO:0006952">
    <property type="term" value="P:defense response"/>
    <property type="evidence" value="ECO:0000318"/>
    <property type="project" value="GO_Central"/>
</dbReference>
<keyword evidence="4" id="KW-0808">Transferase</keyword>
<evidence type="ECO:0000259" key="3">
    <source>
        <dbReference type="PROSITE" id="PS50011"/>
    </source>
</evidence>
<dbReference type="EMBL" id="CM001883">
    <property type="protein sequence ID" value="EOY09762.1"/>
    <property type="molecule type" value="Genomic_DNA"/>
</dbReference>
<dbReference type="PANTHER" id="PTHR27005">
    <property type="entry name" value="WALL-ASSOCIATED RECEPTOR KINASE-LIKE 21"/>
    <property type="match status" value="1"/>
</dbReference>
<evidence type="ECO:0000256" key="2">
    <source>
        <dbReference type="ARBA" id="ARBA00022840"/>
    </source>
</evidence>
<dbReference type="InParanoid" id="A0A061EZD7"/>
<dbReference type="InterPro" id="IPR011009">
    <property type="entry name" value="Kinase-like_dom_sf"/>
</dbReference>
<dbReference type="GO" id="GO:0005524">
    <property type="term" value="F:ATP binding"/>
    <property type="evidence" value="ECO:0007669"/>
    <property type="project" value="UniProtKB-KW"/>
</dbReference>
<dbReference type="PROSITE" id="PS50011">
    <property type="entry name" value="PROTEIN_KINASE_DOM"/>
    <property type="match status" value="1"/>
</dbReference>
<dbReference type="SUPFAM" id="SSF56112">
    <property type="entry name" value="Protein kinase-like (PK-like)"/>
    <property type="match status" value="2"/>
</dbReference>
<dbReference type="Pfam" id="PF07714">
    <property type="entry name" value="PK_Tyr_Ser-Thr"/>
    <property type="match status" value="1"/>
</dbReference>
<protein>
    <submittedName>
        <fullName evidence="4">Kinase superfamily protein, putative</fullName>
    </submittedName>
</protein>
<dbReference type="PANTHER" id="PTHR27005:SF433">
    <property type="entry name" value="NON-FUNCTIONAL PSEUDOKINASE ZED1-LIKE"/>
    <property type="match status" value="1"/>
</dbReference>
<accession>A0A061EZD7</accession>
<dbReference type="InterPro" id="IPR045274">
    <property type="entry name" value="WAK-like"/>
</dbReference>
<keyword evidence="1" id="KW-0547">Nucleotide-binding</keyword>
<keyword evidence="4" id="KW-0418">Kinase</keyword>
<dbReference type="OMA" id="FMENGAM"/>
<dbReference type="InterPro" id="IPR020635">
    <property type="entry name" value="Tyr_kinase_cat_dom"/>
</dbReference>
<gene>
    <name evidence="4" type="ORF">TCM_025146</name>
</gene>
<feature type="domain" description="Protein kinase" evidence="3">
    <location>
        <begin position="79"/>
        <end position="391"/>
    </location>
</feature>
<dbReference type="Gene3D" id="3.30.200.20">
    <property type="entry name" value="Phosphorylase Kinase, domain 1"/>
    <property type="match status" value="1"/>
</dbReference>
<sequence length="534" mass="60913">MNWCFKVKKRSNDETFFMENGAMLLEELIAFCNGKSNPIQNFSAEELKIATNNYGEGRCFLRSHDNFNSIVDYSETVLQMLTETYPERTWGADYYNLYEGYLKDRPVSVKKYISIDVLSKIFKDIAIGSQMSAHKNVLKLLGCCLETKYPIIVYEFVGTRILSDFLCDANGAQCQPLPWRCRLKIAVDLASAVEYLHTAFSKPVILHRDIRSSNVILDQDNVPKLIDFALSISIPECQLHVEEFESKYLLTLDVFNFGVLLLQLLSGKKKLEHLPFTIRMDSLEHLAENNQSSGVIDDRIIEEGIEQQQLLDFARLVRRCFSEETGTYLYYIWLNFDNCMFGKVRGKPRVENCNGLANAVAYLHTALSRPFIHPDIRSSNTILDQDNVPKLIDFSLSNSIHEGQSHVEGIVGVGGLVWGVAWGGFVVGWRVSTFAPDQALMGYLTEKADVHSFGKILFQLLRGQRPSYYINVDSIVLDSVKHWVENNQFSRVVDHRIAIEGILQEQLLDFTTLAREGEERPKIIKVARELSLFN</sequence>
<dbReference type="InterPro" id="IPR008266">
    <property type="entry name" value="Tyr_kinase_AS"/>
</dbReference>
<dbReference type="GO" id="GO:0007166">
    <property type="term" value="P:cell surface receptor signaling pathway"/>
    <property type="evidence" value="ECO:0000318"/>
    <property type="project" value="GO_Central"/>
</dbReference>
<dbReference type="SMART" id="SM00219">
    <property type="entry name" value="TyrKc"/>
    <property type="match status" value="1"/>
</dbReference>
<dbReference type="AlphaFoldDB" id="A0A061EZD7"/>
<dbReference type="GO" id="GO:0004713">
    <property type="term" value="F:protein tyrosine kinase activity"/>
    <property type="evidence" value="ECO:0007669"/>
    <property type="project" value="InterPro"/>
</dbReference>
<dbReference type="eggNOG" id="KOG1187">
    <property type="taxonomic scope" value="Eukaryota"/>
</dbReference>
<dbReference type="Gramene" id="EOY09762">
    <property type="protein sequence ID" value="EOY09762"/>
    <property type="gene ID" value="TCM_025146"/>
</dbReference>
<evidence type="ECO:0000313" key="4">
    <source>
        <dbReference type="EMBL" id="EOY09762.1"/>
    </source>
</evidence>
<dbReference type="Gene3D" id="1.10.510.10">
    <property type="entry name" value="Transferase(Phosphotransferase) domain 1"/>
    <property type="match status" value="2"/>
</dbReference>
<reference evidence="4 5" key="1">
    <citation type="journal article" date="2013" name="Genome Biol.">
        <title>The genome sequence of the most widely cultivated cacao type and its use to identify candidate genes regulating pod color.</title>
        <authorList>
            <person name="Motamayor J.C."/>
            <person name="Mockaitis K."/>
            <person name="Schmutz J."/>
            <person name="Haiminen N."/>
            <person name="Iii D.L."/>
            <person name="Cornejo O."/>
            <person name="Findley S.D."/>
            <person name="Zheng P."/>
            <person name="Utro F."/>
            <person name="Royaert S."/>
            <person name="Saski C."/>
            <person name="Jenkins J."/>
            <person name="Podicheti R."/>
            <person name="Zhao M."/>
            <person name="Scheffler B.E."/>
            <person name="Stack J.C."/>
            <person name="Feltus F.A."/>
            <person name="Mustiga G.M."/>
            <person name="Amores F."/>
            <person name="Phillips W."/>
            <person name="Marelli J.P."/>
            <person name="May G.D."/>
            <person name="Shapiro H."/>
            <person name="Ma J."/>
            <person name="Bustamante C.D."/>
            <person name="Schnell R.J."/>
            <person name="Main D."/>
            <person name="Gilbert D."/>
            <person name="Parida L."/>
            <person name="Kuhn D.N."/>
        </authorList>
    </citation>
    <scope>NUCLEOTIDE SEQUENCE [LARGE SCALE GENOMIC DNA]</scope>
    <source>
        <strain evidence="5">cv. Matina 1-6</strain>
    </source>
</reference>
<dbReference type="GO" id="GO:0005886">
    <property type="term" value="C:plasma membrane"/>
    <property type="evidence" value="ECO:0000318"/>
    <property type="project" value="GO_Central"/>
</dbReference>